<accession>A0A7S2XGA2</accession>
<dbReference type="EMBL" id="HBHP01032956">
    <property type="protein sequence ID" value="CAD9776281.1"/>
    <property type="molecule type" value="Transcribed_RNA"/>
</dbReference>
<dbReference type="AlphaFoldDB" id="A0A7S2XGA2"/>
<reference evidence="1" key="1">
    <citation type="submission" date="2021-01" db="EMBL/GenBank/DDBJ databases">
        <authorList>
            <person name="Corre E."/>
            <person name="Pelletier E."/>
            <person name="Niang G."/>
            <person name="Scheremetjew M."/>
            <person name="Finn R."/>
            <person name="Kale V."/>
            <person name="Holt S."/>
            <person name="Cochrane G."/>
            <person name="Meng A."/>
            <person name="Brown T."/>
            <person name="Cohen L."/>
        </authorList>
    </citation>
    <scope>NUCLEOTIDE SEQUENCE</scope>
    <source>
        <strain evidence="1">CCMP622</strain>
    </source>
</reference>
<protein>
    <submittedName>
        <fullName evidence="1">Uncharacterized protein</fullName>
    </submittedName>
</protein>
<proteinExistence type="predicted"/>
<gene>
    <name evidence="1" type="ORF">LSP00402_LOCUS20286</name>
</gene>
<evidence type="ECO:0000313" key="1">
    <source>
        <dbReference type="EMBL" id="CAD9776281.1"/>
    </source>
</evidence>
<name>A0A7S2XGA2_9EUKA</name>
<organism evidence="1">
    <name type="scientific">Lotharella oceanica</name>
    <dbReference type="NCBI Taxonomy" id="641309"/>
    <lineage>
        <taxon>Eukaryota</taxon>
        <taxon>Sar</taxon>
        <taxon>Rhizaria</taxon>
        <taxon>Cercozoa</taxon>
        <taxon>Chlorarachniophyceae</taxon>
        <taxon>Lotharella</taxon>
    </lineage>
</organism>
<sequence>MALFLSYDISPPSGHGAPGRGRKRRSVTWMTGRSEGKHWKKLLDYPVELEEEPADNCRQDYRSNNDVKLAQRKMSQRRCSHSWNCSREKALRVLGVSENDVELSLRFFLPRRLLYGAHFPGTRNTVIMQALRVLFPAERGIRAIILAYDVAPNQKRISVSGKALRLLGTKRYAFGRHKALRILGYTNHEVEEANARDLARLGHYGTLYDVDSYSSCTDFCAILSGQIPDFCSSWQGTIHNLRQASCWRTRFG</sequence>